<evidence type="ECO:0000313" key="2">
    <source>
        <dbReference type="Proteomes" id="UP000006903"/>
    </source>
</evidence>
<name>B8D565_DESA1</name>
<dbReference type="EMBL" id="CP001140">
    <property type="protein sequence ID" value="ACL11246.1"/>
    <property type="molecule type" value="Genomic_DNA"/>
</dbReference>
<sequence length="177" mass="19243">MFYRIILVAVGLALTGFIAFASITNIFVVNIRGAVNVPRPIFERSIEIEINASSGSRTIDLGIVTIPGDGYFKVEAYSSILDKGFRIILNGVLRLEPVYKPLTGNSSVSISMPCLLVVNTTCYRVMVIIPGYDTPIRISGGEYRASLDITWGEAEGTGSFQLVIKGLYGESPFQPLT</sequence>
<organism evidence="1 2">
    <name type="scientific">Desulfurococcus amylolyticus (strain DSM 18924 / JCM 16383 / VKM B-2413 / 1221n)</name>
    <name type="common">Desulfurococcus kamchatkensis</name>
    <dbReference type="NCBI Taxonomy" id="490899"/>
    <lineage>
        <taxon>Archaea</taxon>
        <taxon>Thermoproteota</taxon>
        <taxon>Thermoprotei</taxon>
        <taxon>Desulfurococcales</taxon>
        <taxon>Desulfurococcaceae</taxon>
        <taxon>Desulfurococcus</taxon>
    </lineage>
</organism>
<dbReference type="GeneID" id="7171609"/>
<dbReference type="Proteomes" id="UP000006903">
    <property type="component" value="Chromosome"/>
</dbReference>
<dbReference type="HOGENOM" id="CLU_1544142_0_0_2"/>
<dbReference type="AlphaFoldDB" id="B8D565"/>
<evidence type="ECO:0000313" key="1">
    <source>
        <dbReference type="EMBL" id="ACL11246.1"/>
    </source>
</evidence>
<dbReference type="KEGG" id="dka:DKAM_0920"/>
<dbReference type="RefSeq" id="WP_012608587.1">
    <property type="nucleotide sequence ID" value="NC_011766.1"/>
</dbReference>
<reference evidence="1 2" key="1">
    <citation type="journal article" date="2009" name="J. Bacteriol.">
        <title>Complete genome sequence of the anaerobic, protein-degrading hyperthermophilic crenarchaeon Desulfurococcus kamchatkensis.</title>
        <authorList>
            <person name="Ravin N.V."/>
            <person name="Mardanov A.V."/>
            <person name="Beletsky A.V."/>
            <person name="Kublanov I.V."/>
            <person name="Kolganova T.V."/>
            <person name="Lebedinsky A.V."/>
            <person name="Chernyh N.A."/>
            <person name="Bonch-Osmolovskaya E.A."/>
            <person name="Skryabin K.G."/>
        </authorList>
    </citation>
    <scope>NUCLEOTIDE SEQUENCE [LARGE SCALE GENOMIC DNA]</scope>
    <source>
        <strain evidence="2">DSM 18924 / JCM 16383 / VKM B-2413 / 1221n</strain>
    </source>
</reference>
<protein>
    <submittedName>
        <fullName evidence="1">Uncharacterized protein</fullName>
    </submittedName>
</protein>
<dbReference type="eggNOG" id="arCOG06107">
    <property type="taxonomic scope" value="Archaea"/>
</dbReference>
<proteinExistence type="predicted"/>
<accession>B8D565</accession>
<gene>
    <name evidence="1" type="ordered locus">DKAM_0920</name>
</gene>